<feature type="region of interest" description="Disordered" evidence="1">
    <location>
        <begin position="24"/>
        <end position="110"/>
    </location>
</feature>
<feature type="compositionally biased region" description="Polar residues" evidence="1">
    <location>
        <begin position="24"/>
        <end position="53"/>
    </location>
</feature>
<name>A0A7S2PYC3_9STRA</name>
<proteinExistence type="predicted"/>
<gene>
    <name evidence="2" type="ORF">SMAR0320_LOCUS19678</name>
</gene>
<dbReference type="EMBL" id="HBGZ01027660">
    <property type="protein sequence ID" value="CAD9624324.1"/>
    <property type="molecule type" value="Transcribed_RNA"/>
</dbReference>
<organism evidence="2">
    <name type="scientific">Skeletonema marinoi</name>
    <dbReference type="NCBI Taxonomy" id="267567"/>
    <lineage>
        <taxon>Eukaryota</taxon>
        <taxon>Sar</taxon>
        <taxon>Stramenopiles</taxon>
        <taxon>Ochrophyta</taxon>
        <taxon>Bacillariophyta</taxon>
        <taxon>Coscinodiscophyceae</taxon>
        <taxon>Thalassiosirophycidae</taxon>
        <taxon>Thalassiosirales</taxon>
        <taxon>Skeletonemataceae</taxon>
        <taxon>Skeletonema</taxon>
        <taxon>Skeletonema marinoi-dohrnii complex</taxon>
    </lineage>
</organism>
<protein>
    <submittedName>
        <fullName evidence="2">Uncharacterized protein</fullName>
    </submittedName>
</protein>
<reference evidence="2" key="1">
    <citation type="submission" date="2021-01" db="EMBL/GenBank/DDBJ databases">
        <authorList>
            <person name="Corre E."/>
            <person name="Pelletier E."/>
            <person name="Niang G."/>
            <person name="Scheremetjew M."/>
            <person name="Finn R."/>
            <person name="Kale V."/>
            <person name="Holt S."/>
            <person name="Cochrane G."/>
            <person name="Meng A."/>
            <person name="Brown T."/>
            <person name="Cohen L."/>
        </authorList>
    </citation>
    <scope>NUCLEOTIDE SEQUENCE</scope>
    <source>
        <strain evidence="2">SM1012Den-03</strain>
    </source>
</reference>
<dbReference type="AlphaFoldDB" id="A0A7S2PYC3"/>
<accession>A0A7S2PYC3</accession>
<evidence type="ECO:0000313" key="2">
    <source>
        <dbReference type="EMBL" id="CAD9624324.1"/>
    </source>
</evidence>
<evidence type="ECO:0000256" key="1">
    <source>
        <dbReference type="SAM" id="MobiDB-lite"/>
    </source>
</evidence>
<sequence>MSDLPDISSMKLSELKSELKSYGIDSSTFAEKSEFTSALQNARNTMPRPSTTYREVEQPKPEREEKKSSSSSRKPSSSSQRTSGSSSSSSRRPAPTPAPTAAAPAPQTTNPINIKKLTAMRSPVTAFQQIKEHPSQNIIGERNNSFLPGSPFSFSLHGSVQESDSAIIRIPDGVCLKINCASVQRKAMDEYLKQSGSIGVSLRLSSEENPEMLPIWTFARDRSSGYTMSGLGLRVCGPRTVRLLAFMEMGYRSGQSVDVHLFGSVSLNKDAFD</sequence>
<feature type="compositionally biased region" description="Low complexity" evidence="1">
    <location>
        <begin position="69"/>
        <end position="109"/>
    </location>
</feature>
<feature type="compositionally biased region" description="Basic and acidic residues" evidence="1">
    <location>
        <begin position="54"/>
        <end position="68"/>
    </location>
</feature>